<comment type="cofactor">
    <cofactor evidence="1 9">
        <name>heme</name>
        <dbReference type="ChEBI" id="CHEBI:30413"/>
    </cofactor>
</comment>
<feature type="binding site" description="axial binding residue" evidence="9">
    <location>
        <position position="479"/>
    </location>
    <ligand>
        <name>heme</name>
        <dbReference type="ChEBI" id="CHEBI:30413"/>
    </ligand>
    <ligandPart>
        <name>Fe</name>
        <dbReference type="ChEBI" id="CHEBI:18248"/>
    </ligandPart>
</feature>
<dbReference type="SUPFAM" id="SSF48264">
    <property type="entry name" value="Cytochrome P450"/>
    <property type="match status" value="1"/>
</dbReference>
<dbReference type="STRING" id="139420.A0A371D6C9"/>
<evidence type="ECO:0000256" key="8">
    <source>
        <dbReference type="ARBA" id="ARBA00023033"/>
    </source>
</evidence>
<dbReference type="InterPro" id="IPR002401">
    <property type="entry name" value="Cyt_P450_E_grp-I"/>
</dbReference>
<dbReference type="PRINTS" id="PR00463">
    <property type="entry name" value="EP450I"/>
</dbReference>
<dbReference type="GO" id="GO:0004497">
    <property type="term" value="F:monooxygenase activity"/>
    <property type="evidence" value="ECO:0007669"/>
    <property type="project" value="UniProtKB-KW"/>
</dbReference>
<keyword evidence="11" id="KW-1185">Reference proteome</keyword>
<dbReference type="Gene3D" id="1.10.630.10">
    <property type="entry name" value="Cytochrome P450"/>
    <property type="match status" value="1"/>
</dbReference>
<evidence type="ECO:0000256" key="5">
    <source>
        <dbReference type="ARBA" id="ARBA00022723"/>
    </source>
</evidence>
<protein>
    <submittedName>
        <fullName evidence="10">Cytochrome P450</fullName>
    </submittedName>
</protein>
<dbReference type="Pfam" id="PF00067">
    <property type="entry name" value="p450"/>
    <property type="match status" value="1"/>
</dbReference>
<comment type="similarity">
    <text evidence="3">Belongs to the cytochrome P450 family.</text>
</comment>
<sequence>MLTSGLVALVLIAVLAGLVYLLRSKSIQRVRGPPSPSFLLGHEHALITQNEVGDLEFEWMRTYGLTWRIRGQFGASPIHILMTADPKALQHIYQKSGYNYTKRRSANMMAENMTGPGIAVALGRDHQRHRKIMNPAFSAAHLRTFLPLFQRIGTKMVEQWKTDLSGAERMNMVVNKWLSRATMDIIGEAAFDYQYGALDKGIGSPIIKAYDNLFSDINKPSVMVSLFRATWDHIPIPVLRLFRFIPAEPFTRLRNVRSLFTEYGKQILREQRSELDVEKESKSKDVMSILIKANSSADPQTRLSDAEIMAEMFTLTVAGHETTASTLTFLTYELAKHPEYQTRLRKEIQDRRALVMSRGDTNFSMEDLDSLALTMNAIKETLRFHPIVTGLPRVATKDDVIPLAYPIISTTGEAISEILVRAGQIIFPSFMAYQRLKDIWGEDADVWNPDRWLRPETGKQTNVGVFANLMSFSAGVQACIGWKFSLIEMQALLAEILENFELSPSSEKHAIRRAPAGFGGMVPMVEGREDLGTAMPLQVSLVQ</sequence>
<proteinExistence type="inferred from homology"/>
<dbReference type="EMBL" id="KZ857414">
    <property type="protein sequence ID" value="RDX48070.1"/>
    <property type="molecule type" value="Genomic_DNA"/>
</dbReference>
<keyword evidence="4 9" id="KW-0349">Heme</keyword>
<evidence type="ECO:0000256" key="7">
    <source>
        <dbReference type="ARBA" id="ARBA00023004"/>
    </source>
</evidence>
<evidence type="ECO:0000313" key="11">
    <source>
        <dbReference type="Proteomes" id="UP000256964"/>
    </source>
</evidence>
<dbReference type="PANTHER" id="PTHR24305">
    <property type="entry name" value="CYTOCHROME P450"/>
    <property type="match status" value="1"/>
</dbReference>
<dbReference type="Proteomes" id="UP000256964">
    <property type="component" value="Unassembled WGS sequence"/>
</dbReference>
<evidence type="ECO:0000256" key="3">
    <source>
        <dbReference type="ARBA" id="ARBA00010617"/>
    </source>
</evidence>
<dbReference type="GO" id="GO:0005506">
    <property type="term" value="F:iron ion binding"/>
    <property type="evidence" value="ECO:0007669"/>
    <property type="project" value="InterPro"/>
</dbReference>
<evidence type="ECO:0000256" key="6">
    <source>
        <dbReference type="ARBA" id="ARBA00023002"/>
    </source>
</evidence>
<comment type="pathway">
    <text evidence="2">Secondary metabolite biosynthesis.</text>
</comment>
<dbReference type="InterPro" id="IPR050121">
    <property type="entry name" value="Cytochrome_P450_monoxygenase"/>
</dbReference>
<keyword evidence="6" id="KW-0560">Oxidoreductase</keyword>
<keyword evidence="8" id="KW-0503">Monooxygenase</keyword>
<evidence type="ECO:0000256" key="9">
    <source>
        <dbReference type="PIRSR" id="PIRSR602401-1"/>
    </source>
</evidence>
<name>A0A371D6C9_9APHY</name>
<evidence type="ECO:0000256" key="4">
    <source>
        <dbReference type="ARBA" id="ARBA00022617"/>
    </source>
</evidence>
<dbReference type="OrthoDB" id="1470350at2759"/>
<dbReference type="PRINTS" id="PR00385">
    <property type="entry name" value="P450"/>
</dbReference>
<reference evidence="10 11" key="1">
    <citation type="journal article" date="2018" name="Biotechnol. Biofuels">
        <title>Integrative visual omics of the white-rot fungus Polyporus brumalis exposes the biotechnological potential of its oxidative enzymes for delignifying raw plant biomass.</title>
        <authorList>
            <person name="Miyauchi S."/>
            <person name="Rancon A."/>
            <person name="Drula E."/>
            <person name="Hage H."/>
            <person name="Chaduli D."/>
            <person name="Favel A."/>
            <person name="Grisel S."/>
            <person name="Henrissat B."/>
            <person name="Herpoel-Gimbert I."/>
            <person name="Ruiz-Duenas F.J."/>
            <person name="Chevret D."/>
            <person name="Hainaut M."/>
            <person name="Lin J."/>
            <person name="Wang M."/>
            <person name="Pangilinan J."/>
            <person name="Lipzen A."/>
            <person name="Lesage-Meessen L."/>
            <person name="Navarro D."/>
            <person name="Riley R."/>
            <person name="Grigoriev I.V."/>
            <person name="Zhou S."/>
            <person name="Raouche S."/>
            <person name="Rosso M.N."/>
        </authorList>
    </citation>
    <scope>NUCLEOTIDE SEQUENCE [LARGE SCALE GENOMIC DNA]</scope>
    <source>
        <strain evidence="10 11">BRFM 1820</strain>
    </source>
</reference>
<keyword evidence="7 9" id="KW-0408">Iron</keyword>
<organism evidence="10 11">
    <name type="scientific">Lentinus brumalis</name>
    <dbReference type="NCBI Taxonomy" id="2498619"/>
    <lineage>
        <taxon>Eukaryota</taxon>
        <taxon>Fungi</taxon>
        <taxon>Dikarya</taxon>
        <taxon>Basidiomycota</taxon>
        <taxon>Agaricomycotina</taxon>
        <taxon>Agaricomycetes</taxon>
        <taxon>Polyporales</taxon>
        <taxon>Polyporaceae</taxon>
        <taxon>Lentinus</taxon>
    </lineage>
</organism>
<evidence type="ECO:0000313" key="10">
    <source>
        <dbReference type="EMBL" id="RDX48070.1"/>
    </source>
</evidence>
<dbReference type="GO" id="GO:0020037">
    <property type="term" value="F:heme binding"/>
    <property type="evidence" value="ECO:0007669"/>
    <property type="project" value="InterPro"/>
</dbReference>
<gene>
    <name evidence="10" type="ORF">OH76DRAFT_1484251</name>
</gene>
<dbReference type="InterPro" id="IPR001128">
    <property type="entry name" value="Cyt_P450"/>
</dbReference>
<evidence type="ECO:0000256" key="1">
    <source>
        <dbReference type="ARBA" id="ARBA00001971"/>
    </source>
</evidence>
<dbReference type="AlphaFoldDB" id="A0A371D6C9"/>
<accession>A0A371D6C9</accession>
<evidence type="ECO:0000256" key="2">
    <source>
        <dbReference type="ARBA" id="ARBA00005179"/>
    </source>
</evidence>
<keyword evidence="5 9" id="KW-0479">Metal-binding</keyword>
<dbReference type="GO" id="GO:0016705">
    <property type="term" value="F:oxidoreductase activity, acting on paired donors, with incorporation or reduction of molecular oxygen"/>
    <property type="evidence" value="ECO:0007669"/>
    <property type="project" value="InterPro"/>
</dbReference>
<dbReference type="PANTHER" id="PTHR24305:SF166">
    <property type="entry name" value="CYTOCHROME P450 12A4, MITOCHONDRIAL-RELATED"/>
    <property type="match status" value="1"/>
</dbReference>
<dbReference type="InterPro" id="IPR036396">
    <property type="entry name" value="Cyt_P450_sf"/>
</dbReference>